<dbReference type="AlphaFoldDB" id="A0A1V6PSC9"/>
<feature type="compositionally biased region" description="Polar residues" evidence="1">
    <location>
        <begin position="68"/>
        <end position="97"/>
    </location>
</feature>
<feature type="compositionally biased region" description="Low complexity" evidence="1">
    <location>
        <begin position="32"/>
        <end position="43"/>
    </location>
</feature>
<reference evidence="3" key="1">
    <citation type="journal article" date="2017" name="Nat. Microbiol.">
        <title>Global analysis of biosynthetic gene clusters reveals vast potential of secondary metabolite production in Penicillium species.</title>
        <authorList>
            <person name="Nielsen J.C."/>
            <person name="Grijseels S."/>
            <person name="Prigent S."/>
            <person name="Ji B."/>
            <person name="Dainat J."/>
            <person name="Nielsen K.F."/>
            <person name="Frisvad J.C."/>
            <person name="Workman M."/>
            <person name="Nielsen J."/>
        </authorList>
    </citation>
    <scope>NUCLEOTIDE SEQUENCE [LARGE SCALE GENOMIC DNA]</scope>
    <source>
        <strain evidence="3">IBT 31811</strain>
    </source>
</reference>
<evidence type="ECO:0000256" key="1">
    <source>
        <dbReference type="SAM" id="MobiDB-lite"/>
    </source>
</evidence>
<dbReference type="Proteomes" id="UP000191672">
    <property type="component" value="Unassembled WGS sequence"/>
</dbReference>
<dbReference type="EMBL" id="MDYN01000041">
    <property type="protein sequence ID" value="OQD79930.1"/>
    <property type="molecule type" value="Genomic_DNA"/>
</dbReference>
<name>A0A1V6PSC9_9EURO</name>
<comment type="caution">
    <text evidence="2">The sequence shown here is derived from an EMBL/GenBank/DDBJ whole genome shotgun (WGS) entry which is preliminary data.</text>
</comment>
<gene>
    <name evidence="2" type="ORF">PENANT_c041G06785</name>
</gene>
<evidence type="ECO:0000313" key="3">
    <source>
        <dbReference type="Proteomes" id="UP000191672"/>
    </source>
</evidence>
<sequence>MRSIADFFNKPAFSRANNASTPETKGSDELAPESSPLTEPSSSMISNLSPESEQEAEAQLNRALYLSAQESFSQPAPWPSFQSTESAPVSSLNESFGGSQRIVKDGKEVVISSDGEDTDSICSLDDPASLFAPISKKPETAPASGTNPGIRKIKSPKKYKHTIDSLVYATVDDNEIEANVARVKANFTQNTPDGNDGTSGVNKGLNESVLTSALGDDNDDSTGLQRLLEAVRRTEALDHDRAWRFFDGAQKLPSAPEFPQHLFTRGTYLDEFLADPEARERLLMSGDFIQMALHKGLLPDELILWTFRSIPYERRNEMSNVYYRILKGVDVGHLRSLIRPADIDDLFARLGAKSQSLDPSIVVTPIPLQEASPDSGLKDSFPLISIFKLLREITDLLAEDTQERVVLLLLRLTLDLSLTADFMISSELQWTINVVLDRDNFTDINAEDMLSRVSQTFYNTTTDVCIQSRVVHHILPTSPWFALLRCRLAVSFLLKIPNPLTEPPEDVLDLKRITVLLLRDKWFHIRLFKGKGDYDYGELIAITALLNVAIDSSVLDLRYRKNETEKEYNAAIDKLAAQIKLIFSSIEDSGASHLKRMLAKEALEALHYRIVYSVRSKPPPKKTLFKSYARERDGNIRNLFGSPSNDTGKSTEITPTELSAPVGQVLGNTEIPIRKHDQIS</sequence>
<evidence type="ECO:0000313" key="2">
    <source>
        <dbReference type="EMBL" id="OQD79930.1"/>
    </source>
</evidence>
<proteinExistence type="predicted"/>
<feature type="compositionally biased region" description="Polar residues" evidence="1">
    <location>
        <begin position="15"/>
        <end position="24"/>
    </location>
</feature>
<protein>
    <submittedName>
        <fullName evidence="2">Uncharacterized protein</fullName>
    </submittedName>
</protein>
<dbReference type="OrthoDB" id="5350396at2759"/>
<feature type="region of interest" description="Disordered" evidence="1">
    <location>
        <begin position="133"/>
        <end position="155"/>
    </location>
</feature>
<dbReference type="STRING" id="416450.A0A1V6PSC9"/>
<feature type="region of interest" description="Disordered" evidence="1">
    <location>
        <begin position="1"/>
        <end position="97"/>
    </location>
</feature>
<organism evidence="2 3">
    <name type="scientific">Penicillium antarcticum</name>
    <dbReference type="NCBI Taxonomy" id="416450"/>
    <lineage>
        <taxon>Eukaryota</taxon>
        <taxon>Fungi</taxon>
        <taxon>Dikarya</taxon>
        <taxon>Ascomycota</taxon>
        <taxon>Pezizomycotina</taxon>
        <taxon>Eurotiomycetes</taxon>
        <taxon>Eurotiomycetidae</taxon>
        <taxon>Eurotiales</taxon>
        <taxon>Aspergillaceae</taxon>
        <taxon>Penicillium</taxon>
    </lineage>
</organism>
<keyword evidence="3" id="KW-1185">Reference proteome</keyword>
<accession>A0A1V6PSC9</accession>